<dbReference type="Proteomes" id="UP000217257">
    <property type="component" value="Chromosome"/>
</dbReference>
<dbReference type="KEGG" id="cfus:CYFUS_003710"/>
<reference evidence="1 2" key="1">
    <citation type="submission" date="2017-06" db="EMBL/GenBank/DDBJ databases">
        <title>Sequencing and comparative analysis of myxobacterial genomes.</title>
        <authorList>
            <person name="Rupp O."/>
            <person name="Goesmann A."/>
            <person name="Sogaard-Andersen L."/>
        </authorList>
    </citation>
    <scope>NUCLEOTIDE SEQUENCE [LARGE SCALE GENOMIC DNA]</scope>
    <source>
        <strain evidence="1 2">DSM 52655</strain>
    </source>
</reference>
<protein>
    <submittedName>
        <fullName evidence="1">Aldehyde oxidase</fullName>
    </submittedName>
</protein>
<proteinExistence type="predicted"/>
<name>A0A250J533_9BACT</name>
<evidence type="ECO:0000313" key="2">
    <source>
        <dbReference type="Proteomes" id="UP000217257"/>
    </source>
</evidence>
<dbReference type="SUPFAM" id="SSF51430">
    <property type="entry name" value="NAD(P)-linked oxidoreductase"/>
    <property type="match status" value="1"/>
</dbReference>
<gene>
    <name evidence="1" type="ORF">CYFUS_003710</name>
</gene>
<evidence type="ECO:0000313" key="1">
    <source>
        <dbReference type="EMBL" id="ATB38276.1"/>
    </source>
</evidence>
<dbReference type="InterPro" id="IPR036812">
    <property type="entry name" value="NAD(P)_OxRdtase_dom_sf"/>
</dbReference>
<dbReference type="RefSeq" id="WP_157758517.1">
    <property type="nucleotide sequence ID" value="NZ_CP022098.1"/>
</dbReference>
<accession>A0A250J533</accession>
<dbReference type="EMBL" id="CP022098">
    <property type="protein sequence ID" value="ATB38276.1"/>
    <property type="molecule type" value="Genomic_DNA"/>
</dbReference>
<dbReference type="AlphaFoldDB" id="A0A250J533"/>
<organism evidence="1 2">
    <name type="scientific">Cystobacter fuscus</name>
    <dbReference type="NCBI Taxonomy" id="43"/>
    <lineage>
        <taxon>Bacteria</taxon>
        <taxon>Pseudomonadati</taxon>
        <taxon>Myxococcota</taxon>
        <taxon>Myxococcia</taxon>
        <taxon>Myxococcales</taxon>
        <taxon>Cystobacterineae</taxon>
        <taxon>Archangiaceae</taxon>
        <taxon>Cystobacter</taxon>
    </lineage>
</organism>
<sequence length="55" mass="6198">MTYGTGEHFTPENLATNMPFLALVRDRARRENATPGQIALAWAMAQRPRRNPCPT</sequence>